<feature type="transmembrane region" description="Helical" evidence="1">
    <location>
        <begin position="41"/>
        <end position="60"/>
    </location>
</feature>
<dbReference type="EMBL" id="VTEI01000015">
    <property type="protein sequence ID" value="TYS14049.1"/>
    <property type="molecule type" value="Genomic_DNA"/>
</dbReference>
<dbReference type="AlphaFoldDB" id="A0A5D4NJM9"/>
<sequence>MNYILLGAGVIVLLFSLRNLTLIEQRDNHSTTQEIRQNVRLLLYGIPLIGALAFIPYQVWVITGKSEDWDGMFIMGGTAITAIILSFFIYYKRKLKFN</sequence>
<keyword evidence="1" id="KW-1133">Transmembrane helix</keyword>
<dbReference type="OrthoDB" id="2911325at2"/>
<accession>A0A5D4NJM9</accession>
<proteinExistence type="predicted"/>
<comment type="caution">
    <text evidence="2">The sequence shown here is derived from an EMBL/GenBank/DDBJ whole genome shotgun (WGS) entry which is preliminary data.</text>
</comment>
<name>A0A5D4NJM9_9BACI</name>
<feature type="transmembrane region" description="Helical" evidence="1">
    <location>
        <begin position="6"/>
        <end position="21"/>
    </location>
</feature>
<gene>
    <name evidence="2" type="ORF">FZC78_19535</name>
</gene>
<evidence type="ECO:0000313" key="2">
    <source>
        <dbReference type="EMBL" id="TYS14049.1"/>
    </source>
</evidence>
<feature type="transmembrane region" description="Helical" evidence="1">
    <location>
        <begin position="72"/>
        <end position="91"/>
    </location>
</feature>
<reference evidence="2 3" key="1">
    <citation type="submission" date="2019-08" db="EMBL/GenBank/DDBJ databases">
        <title>Bacillus genomes from the desert of Cuatro Cienegas, Coahuila.</title>
        <authorList>
            <person name="Olmedo-Alvarez G."/>
        </authorList>
    </citation>
    <scope>NUCLEOTIDE SEQUENCE [LARGE SCALE GENOMIC DNA]</scope>
    <source>
        <strain evidence="2 3">CH34_1T</strain>
    </source>
</reference>
<dbReference type="Proteomes" id="UP000322267">
    <property type="component" value="Unassembled WGS sequence"/>
</dbReference>
<keyword evidence="1" id="KW-0812">Transmembrane</keyword>
<dbReference type="RefSeq" id="WP_148941758.1">
    <property type="nucleotide sequence ID" value="NZ_VTEI01000015.1"/>
</dbReference>
<organism evidence="2 3">
    <name type="scientific">Rossellomorea vietnamensis</name>
    <dbReference type="NCBI Taxonomy" id="218284"/>
    <lineage>
        <taxon>Bacteria</taxon>
        <taxon>Bacillati</taxon>
        <taxon>Bacillota</taxon>
        <taxon>Bacilli</taxon>
        <taxon>Bacillales</taxon>
        <taxon>Bacillaceae</taxon>
        <taxon>Rossellomorea</taxon>
    </lineage>
</organism>
<protein>
    <submittedName>
        <fullName evidence="2">Uncharacterized protein</fullName>
    </submittedName>
</protein>
<evidence type="ECO:0000256" key="1">
    <source>
        <dbReference type="SAM" id="Phobius"/>
    </source>
</evidence>
<evidence type="ECO:0000313" key="3">
    <source>
        <dbReference type="Proteomes" id="UP000322267"/>
    </source>
</evidence>
<keyword evidence="1" id="KW-0472">Membrane</keyword>